<evidence type="ECO:0000313" key="3">
    <source>
        <dbReference type="Proteomes" id="UP001066276"/>
    </source>
</evidence>
<evidence type="ECO:0000313" key="2">
    <source>
        <dbReference type="EMBL" id="KAJ1142741.1"/>
    </source>
</evidence>
<protein>
    <submittedName>
        <fullName evidence="2">Uncharacterized protein</fullName>
    </submittedName>
</protein>
<keyword evidence="3" id="KW-1185">Reference proteome</keyword>
<dbReference type="EMBL" id="JANPWB010000010">
    <property type="protein sequence ID" value="KAJ1142741.1"/>
    <property type="molecule type" value="Genomic_DNA"/>
</dbReference>
<accession>A0AAV7QQI8</accession>
<dbReference type="AlphaFoldDB" id="A0AAV7QQI8"/>
<organism evidence="2 3">
    <name type="scientific">Pleurodeles waltl</name>
    <name type="common">Iberian ribbed newt</name>
    <dbReference type="NCBI Taxonomy" id="8319"/>
    <lineage>
        <taxon>Eukaryota</taxon>
        <taxon>Metazoa</taxon>
        <taxon>Chordata</taxon>
        <taxon>Craniata</taxon>
        <taxon>Vertebrata</taxon>
        <taxon>Euteleostomi</taxon>
        <taxon>Amphibia</taxon>
        <taxon>Batrachia</taxon>
        <taxon>Caudata</taxon>
        <taxon>Salamandroidea</taxon>
        <taxon>Salamandridae</taxon>
        <taxon>Pleurodelinae</taxon>
        <taxon>Pleurodeles</taxon>
    </lineage>
</organism>
<sequence>MMELLWDKQQSLSSRSKERRMARDNRPNGCGTTDTPESEYEGAWLDAWRVDEGEKEVVKAPGEAGGKSEEDFT</sequence>
<reference evidence="2" key="1">
    <citation type="journal article" date="2022" name="bioRxiv">
        <title>Sequencing and chromosome-scale assembly of the giantPleurodeles waltlgenome.</title>
        <authorList>
            <person name="Brown T."/>
            <person name="Elewa A."/>
            <person name="Iarovenko S."/>
            <person name="Subramanian E."/>
            <person name="Araus A.J."/>
            <person name="Petzold A."/>
            <person name="Susuki M."/>
            <person name="Suzuki K.-i.T."/>
            <person name="Hayashi T."/>
            <person name="Toyoda A."/>
            <person name="Oliveira C."/>
            <person name="Osipova E."/>
            <person name="Leigh N.D."/>
            <person name="Simon A."/>
            <person name="Yun M.H."/>
        </authorList>
    </citation>
    <scope>NUCLEOTIDE SEQUENCE</scope>
    <source>
        <strain evidence="2">20211129_DDA</strain>
        <tissue evidence="2">Liver</tissue>
    </source>
</reference>
<feature type="compositionally biased region" description="Basic and acidic residues" evidence="1">
    <location>
        <begin position="15"/>
        <end position="26"/>
    </location>
</feature>
<dbReference type="Proteomes" id="UP001066276">
    <property type="component" value="Chromosome 6"/>
</dbReference>
<name>A0AAV7QQI8_PLEWA</name>
<feature type="region of interest" description="Disordered" evidence="1">
    <location>
        <begin position="1"/>
        <end position="41"/>
    </location>
</feature>
<proteinExistence type="predicted"/>
<evidence type="ECO:0000256" key="1">
    <source>
        <dbReference type="SAM" id="MobiDB-lite"/>
    </source>
</evidence>
<comment type="caution">
    <text evidence="2">The sequence shown here is derived from an EMBL/GenBank/DDBJ whole genome shotgun (WGS) entry which is preliminary data.</text>
</comment>
<gene>
    <name evidence="2" type="ORF">NDU88_009054</name>
</gene>